<dbReference type="Proteomes" id="UP000243686">
    <property type="component" value="Unassembled WGS sequence"/>
</dbReference>
<reference evidence="1 2" key="1">
    <citation type="submission" date="2015-03" db="EMBL/GenBank/DDBJ databases">
        <title>Draft genome of the nematode, Opisthorchis viverrini.</title>
        <authorList>
            <person name="Mitreva M."/>
        </authorList>
    </citation>
    <scope>NUCLEOTIDE SEQUENCE [LARGE SCALE GENOMIC DNA]</scope>
    <source>
        <strain evidence="1">Khon Kaen</strain>
    </source>
</reference>
<gene>
    <name evidence="1" type="ORF">X801_00615</name>
</gene>
<sequence length="254" mass="29138">MSHFQTTFDSPDSGFPEQWKMGLQAAVDALGVQDGTHRNFQLPMYGDLCEYYHYFASCLESIFQLLGPLKYCCYPMGHVLSRGGMGIYATVRVQILRSTLTPHLGKSAYSDLTFFELLKNKCEWASFSVFTFRDVPSYVVVVQMFAIQAWGIHQEDIAYRNNLVSLESSENVVVSKLRLDIPVGLFQCRMIEYANIGDRTALEAHIQIHKNTRYWDEKKPQTVPLKLSQALNVPWDHPMNVRFRHKPKYPGLAT</sequence>
<evidence type="ECO:0000313" key="2">
    <source>
        <dbReference type="Proteomes" id="UP000243686"/>
    </source>
</evidence>
<organism evidence="1 2">
    <name type="scientific">Opisthorchis viverrini</name>
    <name type="common">Southeast Asian liver fluke</name>
    <dbReference type="NCBI Taxonomy" id="6198"/>
    <lineage>
        <taxon>Eukaryota</taxon>
        <taxon>Metazoa</taxon>
        <taxon>Spiralia</taxon>
        <taxon>Lophotrochozoa</taxon>
        <taxon>Platyhelminthes</taxon>
        <taxon>Trematoda</taxon>
        <taxon>Digenea</taxon>
        <taxon>Opisthorchiida</taxon>
        <taxon>Opisthorchiata</taxon>
        <taxon>Opisthorchiidae</taxon>
        <taxon>Opisthorchis</taxon>
    </lineage>
</organism>
<name>A0A1S8X9Q9_OPIVI</name>
<accession>A0A1S8X9Q9</accession>
<dbReference type="AlphaFoldDB" id="A0A1S8X9Q9"/>
<protein>
    <submittedName>
        <fullName evidence="1">Uncharacterized protein</fullName>
    </submittedName>
</protein>
<evidence type="ECO:0000313" key="1">
    <source>
        <dbReference type="EMBL" id="OON23465.1"/>
    </source>
</evidence>
<dbReference type="EMBL" id="KV891540">
    <property type="protein sequence ID" value="OON23465.1"/>
    <property type="molecule type" value="Genomic_DNA"/>
</dbReference>
<proteinExistence type="predicted"/>
<keyword evidence="2" id="KW-1185">Reference proteome</keyword>